<dbReference type="Gene3D" id="3.40.30.10">
    <property type="entry name" value="Glutaredoxin"/>
    <property type="match status" value="1"/>
</dbReference>
<dbReference type="Pfam" id="PF01323">
    <property type="entry name" value="DSBA"/>
    <property type="match status" value="1"/>
</dbReference>
<evidence type="ECO:0000259" key="1">
    <source>
        <dbReference type="Pfam" id="PF01323"/>
    </source>
</evidence>
<name>A0ABN6NBI7_9BACT</name>
<dbReference type="Proteomes" id="UP001162734">
    <property type="component" value="Chromosome"/>
</dbReference>
<proteinExistence type="predicted"/>
<dbReference type="InterPro" id="IPR001853">
    <property type="entry name" value="DSBA-like_thioredoxin_dom"/>
</dbReference>
<evidence type="ECO:0000313" key="2">
    <source>
        <dbReference type="EMBL" id="BDG09730.1"/>
    </source>
</evidence>
<feature type="domain" description="DSBA-like thioredoxin" evidence="1">
    <location>
        <begin position="14"/>
        <end position="196"/>
    </location>
</feature>
<dbReference type="PANTHER" id="PTHR13887">
    <property type="entry name" value="GLUTATHIONE S-TRANSFERASE KAPPA"/>
    <property type="match status" value="1"/>
</dbReference>
<sequence>MNPNPRESFPVDLTLYGDVVSPWCWLAEKRVLQAVKLLDGYFAPLRHAPFPLRPEPAAPSPAERRGMAREVRKAARQPDGAFLSPDLWTTGDAPSCSVPALVALAAARMQGAHWEEVLRERLREAALVAGLNVSRHDVLIEVAARSGLQMDRFVAALHAPGTERAVLDDYQEAVENGVEAVPALVIGEEWLVCGAREAGEYLEILRRYIESRSGLGGSQVVH</sequence>
<accession>A0ABN6NBI7</accession>
<gene>
    <name evidence="2" type="ORF">AMPC_28430</name>
</gene>
<dbReference type="RefSeq" id="WP_248342010.1">
    <property type="nucleotide sequence ID" value="NZ_AP025592.1"/>
</dbReference>
<dbReference type="EMBL" id="AP025592">
    <property type="protein sequence ID" value="BDG09730.1"/>
    <property type="molecule type" value="Genomic_DNA"/>
</dbReference>
<keyword evidence="3" id="KW-1185">Reference proteome</keyword>
<protein>
    <recommendedName>
        <fullName evidence="1">DSBA-like thioredoxin domain-containing protein</fullName>
    </recommendedName>
</protein>
<organism evidence="2 3">
    <name type="scientific">Anaeromyxobacter paludicola</name>
    <dbReference type="NCBI Taxonomy" id="2918171"/>
    <lineage>
        <taxon>Bacteria</taxon>
        <taxon>Pseudomonadati</taxon>
        <taxon>Myxococcota</taxon>
        <taxon>Myxococcia</taxon>
        <taxon>Myxococcales</taxon>
        <taxon>Cystobacterineae</taxon>
        <taxon>Anaeromyxobacteraceae</taxon>
        <taxon>Anaeromyxobacter</taxon>
    </lineage>
</organism>
<dbReference type="SUPFAM" id="SSF52833">
    <property type="entry name" value="Thioredoxin-like"/>
    <property type="match status" value="1"/>
</dbReference>
<evidence type="ECO:0000313" key="3">
    <source>
        <dbReference type="Proteomes" id="UP001162734"/>
    </source>
</evidence>
<dbReference type="InterPro" id="IPR036249">
    <property type="entry name" value="Thioredoxin-like_sf"/>
</dbReference>
<reference evidence="3" key="1">
    <citation type="journal article" date="2022" name="Int. J. Syst. Evol. Microbiol.">
        <title>Anaeromyxobacter oryzae sp. nov., Anaeromyxobacter diazotrophicus sp. nov. and Anaeromyxobacter paludicola sp. nov., isolated from paddy soils.</title>
        <authorList>
            <person name="Itoh H."/>
            <person name="Xu Z."/>
            <person name="Mise K."/>
            <person name="Masuda Y."/>
            <person name="Ushijima N."/>
            <person name="Hayakawa C."/>
            <person name="Shiratori Y."/>
            <person name="Senoo K."/>
        </authorList>
    </citation>
    <scope>NUCLEOTIDE SEQUENCE [LARGE SCALE GENOMIC DNA]</scope>
    <source>
        <strain evidence="3">Red630</strain>
    </source>
</reference>